<sequence>MEKLRRRYRDEKRLFSLGGASSWPYFDLMDSLECGPLTIPAIPLVPMPSVYKNNNKNNVSVGGGNYGSGGDGEGDEGEEEDEDDYGYGNRSKSRSINYILRKPSMVNRFAGSEREAVKKRKKREEITVAAVEHEKQGKERGKEMELRLAAEIRDFAERMEGMERKKMEMVRQTERRRMEMETKRAEMILDSQRKIVDMIVSAGTFGAFGGSQL</sequence>
<accession>A0A2P2IWJ7</accession>
<feature type="region of interest" description="Disordered" evidence="2">
    <location>
        <begin position="61"/>
        <end position="89"/>
    </location>
</feature>
<feature type="coiled-coil region" evidence="1">
    <location>
        <begin position="114"/>
        <end position="172"/>
    </location>
</feature>
<feature type="compositionally biased region" description="Gly residues" evidence="2">
    <location>
        <begin position="61"/>
        <end position="71"/>
    </location>
</feature>
<reference evidence="3" key="1">
    <citation type="submission" date="2018-02" db="EMBL/GenBank/DDBJ databases">
        <title>Rhizophora mucronata_Transcriptome.</title>
        <authorList>
            <person name="Meera S.P."/>
            <person name="Sreeshan A."/>
            <person name="Augustine A."/>
        </authorList>
    </citation>
    <scope>NUCLEOTIDE SEQUENCE</scope>
    <source>
        <tissue evidence="3">Leaf</tissue>
    </source>
</reference>
<evidence type="ECO:0000256" key="2">
    <source>
        <dbReference type="SAM" id="MobiDB-lite"/>
    </source>
</evidence>
<dbReference type="PANTHER" id="PTHR31307">
    <property type="entry name" value="TRIHELIX TRANSCRIPTION FACTOR ASIL2"/>
    <property type="match status" value="1"/>
</dbReference>
<evidence type="ECO:0000313" key="3">
    <source>
        <dbReference type="EMBL" id="MBW85582.1"/>
    </source>
</evidence>
<protein>
    <submittedName>
        <fullName evidence="3">Trihelix transcription factor ASIL1</fullName>
    </submittedName>
</protein>
<evidence type="ECO:0000256" key="1">
    <source>
        <dbReference type="SAM" id="Coils"/>
    </source>
</evidence>
<dbReference type="InterPro" id="IPR044823">
    <property type="entry name" value="ASIL1/2-like"/>
</dbReference>
<dbReference type="PANTHER" id="PTHR31307:SF3">
    <property type="entry name" value="HOMEODOMAIN-LIKE SUPERFAMILY PROTEIN"/>
    <property type="match status" value="1"/>
</dbReference>
<dbReference type="AlphaFoldDB" id="A0A2P2IWJ7"/>
<name>A0A2P2IWJ7_RHIMU</name>
<keyword evidence="1" id="KW-0175">Coiled coil</keyword>
<feature type="compositionally biased region" description="Acidic residues" evidence="2">
    <location>
        <begin position="72"/>
        <end position="85"/>
    </location>
</feature>
<dbReference type="EMBL" id="GGEC01005099">
    <property type="protein sequence ID" value="MBW85582.1"/>
    <property type="molecule type" value="Transcribed_RNA"/>
</dbReference>
<proteinExistence type="predicted"/>
<organism evidence="3">
    <name type="scientific">Rhizophora mucronata</name>
    <name type="common">Asiatic mangrove</name>
    <dbReference type="NCBI Taxonomy" id="61149"/>
    <lineage>
        <taxon>Eukaryota</taxon>
        <taxon>Viridiplantae</taxon>
        <taxon>Streptophyta</taxon>
        <taxon>Embryophyta</taxon>
        <taxon>Tracheophyta</taxon>
        <taxon>Spermatophyta</taxon>
        <taxon>Magnoliopsida</taxon>
        <taxon>eudicotyledons</taxon>
        <taxon>Gunneridae</taxon>
        <taxon>Pentapetalae</taxon>
        <taxon>rosids</taxon>
        <taxon>fabids</taxon>
        <taxon>Malpighiales</taxon>
        <taxon>Rhizophoraceae</taxon>
        <taxon>Rhizophora</taxon>
    </lineage>
</organism>